<dbReference type="Gene3D" id="1.25.40.10">
    <property type="entry name" value="Tetratricopeptide repeat domain"/>
    <property type="match status" value="1"/>
</dbReference>
<accession>A0A495D3N4</accession>
<dbReference type="OrthoDB" id="9800698at2"/>
<dbReference type="EMBL" id="RBIM01000004">
    <property type="protein sequence ID" value="RKQ96524.1"/>
    <property type="molecule type" value="Genomic_DNA"/>
</dbReference>
<dbReference type="RefSeq" id="WP_121211066.1">
    <property type="nucleotide sequence ID" value="NZ_RBIM01000004.1"/>
</dbReference>
<name>A0A495D3N4_9PROT</name>
<dbReference type="Gene3D" id="3.40.50.300">
    <property type="entry name" value="P-loop containing nucleotide triphosphate hydrolases"/>
    <property type="match status" value="1"/>
</dbReference>
<dbReference type="Proteomes" id="UP000273675">
    <property type="component" value="Unassembled WGS sequence"/>
</dbReference>
<dbReference type="Pfam" id="PF13469">
    <property type="entry name" value="Sulfotransfer_3"/>
    <property type="match status" value="1"/>
</dbReference>
<dbReference type="SUPFAM" id="SSF52540">
    <property type="entry name" value="P-loop containing nucleoside triphosphate hydrolases"/>
    <property type="match status" value="1"/>
</dbReference>
<dbReference type="AlphaFoldDB" id="A0A495D3N4"/>
<dbReference type="PANTHER" id="PTHR12788">
    <property type="entry name" value="PROTEIN-TYROSINE SULFOTRANSFERASE 2"/>
    <property type="match status" value="1"/>
</dbReference>
<comment type="caution">
    <text evidence="2">The sequence shown here is derived from an EMBL/GenBank/DDBJ whole genome shotgun (WGS) entry which is preliminary data.</text>
</comment>
<protein>
    <submittedName>
        <fullName evidence="2">Sulfotransferase family protein</fullName>
    </submittedName>
</protein>
<dbReference type="PANTHER" id="PTHR12788:SF10">
    <property type="entry name" value="PROTEIN-TYROSINE SULFOTRANSFERASE"/>
    <property type="match status" value="1"/>
</dbReference>
<evidence type="ECO:0000256" key="1">
    <source>
        <dbReference type="ARBA" id="ARBA00022679"/>
    </source>
</evidence>
<sequence>MDAVISPATPKARLDQIDQALRAGRIAHGQAVAEALTRDYPDYLEGWIITARAFQLGGEFGRMREALAQALAIEPASPLARLMDAEALVHLGELRQAKSALIAMEGEAAGDANWLGRLAEAFGQCGCHADAARCARTAAALAPDVAVHRYNLATHLVAVGELDAAESEFDAVIARAPHDYDAYYNRATLRRQTVDRNHVDEIRRLIRAPHRTRMGPVALHYALAKELEDIGDGAASFEALKTGAEHRRRLMRYDVTGDVATMAQIASTFDASYFDKASRGEPGDGPVFILGLPRSGTTLVDRILSAHSDVESLGELNDFALALTALCRADGGKSGLVQAAAGLAPADLGKAYLKRVGERTDGRRFFIDKAPANFLYIGLIAAALPDARIVHMQREPMDNAYSLYKALFRMGYPYSYDFGDLAAYMRAKDSLMDHWRRVLPGRIIDVRYEDVVADQETETRRLLQAVGLEFEASCLAFHRNPGPTATHSAAQVRQPIYASSVGLWRRYEAQLQPLADKLGVAP</sequence>
<gene>
    <name evidence="2" type="ORF">C7435_1854</name>
</gene>
<reference evidence="2 3" key="1">
    <citation type="submission" date="2018-10" db="EMBL/GenBank/DDBJ databases">
        <title>Genomic Encyclopedia of Type Strains, Phase IV (KMG-IV): sequencing the most valuable type-strain genomes for metagenomic binning, comparative biology and taxonomic classification.</title>
        <authorList>
            <person name="Goeker M."/>
        </authorList>
    </citation>
    <scope>NUCLEOTIDE SEQUENCE [LARGE SCALE GENOMIC DNA]</scope>
    <source>
        <strain evidence="2 3">DSM 4734</strain>
    </source>
</reference>
<evidence type="ECO:0000313" key="2">
    <source>
        <dbReference type="EMBL" id="RKQ96524.1"/>
    </source>
</evidence>
<dbReference type="InterPro" id="IPR026634">
    <property type="entry name" value="TPST-like"/>
</dbReference>
<organism evidence="2 3">
    <name type="scientific">Maricaulis maris</name>
    <dbReference type="NCBI Taxonomy" id="74318"/>
    <lineage>
        <taxon>Bacteria</taxon>
        <taxon>Pseudomonadati</taxon>
        <taxon>Pseudomonadota</taxon>
        <taxon>Alphaproteobacteria</taxon>
        <taxon>Maricaulales</taxon>
        <taxon>Maricaulaceae</taxon>
        <taxon>Maricaulis</taxon>
    </lineage>
</organism>
<dbReference type="SUPFAM" id="SSF48452">
    <property type="entry name" value="TPR-like"/>
    <property type="match status" value="1"/>
</dbReference>
<dbReference type="GO" id="GO:0008476">
    <property type="term" value="F:protein-tyrosine sulfotransferase activity"/>
    <property type="evidence" value="ECO:0007669"/>
    <property type="project" value="InterPro"/>
</dbReference>
<dbReference type="InterPro" id="IPR011990">
    <property type="entry name" value="TPR-like_helical_dom_sf"/>
</dbReference>
<dbReference type="InterPro" id="IPR027417">
    <property type="entry name" value="P-loop_NTPase"/>
</dbReference>
<proteinExistence type="predicted"/>
<keyword evidence="1 2" id="KW-0808">Transferase</keyword>
<evidence type="ECO:0000313" key="3">
    <source>
        <dbReference type="Proteomes" id="UP000273675"/>
    </source>
</evidence>